<dbReference type="NCBIfam" id="TIGR01439">
    <property type="entry name" value="lp_hng_hel_AbrB"/>
    <property type="match status" value="1"/>
</dbReference>
<proteinExistence type="predicted"/>
<sequence>MASATLNSKGQVTLPKSVRERLGIEAGDRLEFIESGQGFLVVAAIRDIRSLKGIVGRPKKPVTVEDMNSAIEKMGRTP</sequence>
<evidence type="ECO:0000259" key="2">
    <source>
        <dbReference type="PROSITE" id="PS51740"/>
    </source>
</evidence>
<evidence type="ECO:0000313" key="4">
    <source>
        <dbReference type="Proteomes" id="UP000318509"/>
    </source>
</evidence>
<feature type="domain" description="SpoVT-AbrB" evidence="2">
    <location>
        <begin position="1"/>
        <end position="47"/>
    </location>
</feature>
<dbReference type="Pfam" id="PF04014">
    <property type="entry name" value="MazE_antitoxin"/>
    <property type="match status" value="1"/>
</dbReference>
<keyword evidence="1 3" id="KW-0238">DNA-binding</keyword>
<name>A0A537JSK4_9BACT</name>
<evidence type="ECO:0000313" key="3">
    <source>
        <dbReference type="EMBL" id="TMI86515.1"/>
    </source>
</evidence>
<dbReference type="InterPro" id="IPR007159">
    <property type="entry name" value="SpoVT-AbrB_dom"/>
</dbReference>
<dbReference type="SUPFAM" id="SSF89447">
    <property type="entry name" value="AbrB/MazE/MraZ-like"/>
    <property type="match status" value="1"/>
</dbReference>
<comment type="caution">
    <text evidence="3">The sequence shown here is derived from an EMBL/GenBank/DDBJ whole genome shotgun (WGS) entry which is preliminary data.</text>
</comment>
<dbReference type="EMBL" id="VBAK01000199">
    <property type="protein sequence ID" value="TMI86515.1"/>
    <property type="molecule type" value="Genomic_DNA"/>
</dbReference>
<dbReference type="Gene3D" id="2.10.260.10">
    <property type="match status" value="1"/>
</dbReference>
<dbReference type="AlphaFoldDB" id="A0A537JSK4"/>
<dbReference type="PROSITE" id="PS51740">
    <property type="entry name" value="SPOVT_ABRB"/>
    <property type="match status" value="1"/>
</dbReference>
<organism evidence="3 4">
    <name type="scientific">Candidatus Segetimicrobium genomatis</name>
    <dbReference type="NCBI Taxonomy" id="2569760"/>
    <lineage>
        <taxon>Bacteria</taxon>
        <taxon>Bacillati</taxon>
        <taxon>Candidatus Sysuimicrobiota</taxon>
        <taxon>Candidatus Sysuimicrobiia</taxon>
        <taxon>Candidatus Sysuimicrobiales</taxon>
        <taxon>Candidatus Segetimicrobiaceae</taxon>
        <taxon>Candidatus Segetimicrobium</taxon>
    </lineage>
</organism>
<accession>A0A537JSK4</accession>
<dbReference type="SMART" id="SM00966">
    <property type="entry name" value="SpoVT_AbrB"/>
    <property type="match status" value="1"/>
</dbReference>
<reference evidence="3 4" key="1">
    <citation type="journal article" date="2019" name="Nat. Microbiol.">
        <title>Mediterranean grassland soil C-N compound turnover is dependent on rainfall and depth, and is mediated by genomically divergent microorganisms.</title>
        <authorList>
            <person name="Diamond S."/>
            <person name="Andeer P.F."/>
            <person name="Li Z."/>
            <person name="Crits-Christoph A."/>
            <person name="Burstein D."/>
            <person name="Anantharaman K."/>
            <person name="Lane K.R."/>
            <person name="Thomas B.C."/>
            <person name="Pan C."/>
            <person name="Northen T.R."/>
            <person name="Banfield J.F."/>
        </authorList>
    </citation>
    <scope>NUCLEOTIDE SEQUENCE [LARGE SCALE GENOMIC DNA]</scope>
    <source>
        <strain evidence="3">NP_3</strain>
    </source>
</reference>
<evidence type="ECO:0000256" key="1">
    <source>
        <dbReference type="PROSITE-ProRule" id="PRU01076"/>
    </source>
</evidence>
<dbReference type="Proteomes" id="UP000318509">
    <property type="component" value="Unassembled WGS sequence"/>
</dbReference>
<protein>
    <submittedName>
        <fullName evidence="3">AbrB/MazE/SpoVT family DNA-binding domain-containing protein</fullName>
    </submittedName>
</protein>
<dbReference type="InterPro" id="IPR037914">
    <property type="entry name" value="SpoVT-AbrB_sf"/>
</dbReference>
<gene>
    <name evidence="3" type="ORF">E6H00_18105</name>
</gene>
<dbReference type="GO" id="GO:0003677">
    <property type="term" value="F:DNA binding"/>
    <property type="evidence" value="ECO:0007669"/>
    <property type="project" value="UniProtKB-UniRule"/>
</dbReference>